<dbReference type="Proteomes" id="UP001148629">
    <property type="component" value="Unassembled WGS sequence"/>
</dbReference>
<evidence type="ECO:0000313" key="1">
    <source>
        <dbReference type="EMBL" id="KAJ3543488.1"/>
    </source>
</evidence>
<proteinExistence type="predicted"/>
<dbReference type="EMBL" id="JANRMS010000242">
    <property type="protein sequence ID" value="KAJ3543488.1"/>
    <property type="molecule type" value="Genomic_DNA"/>
</dbReference>
<evidence type="ECO:0000313" key="2">
    <source>
        <dbReference type="Proteomes" id="UP001148629"/>
    </source>
</evidence>
<organism evidence="1 2">
    <name type="scientific">Fusarium decemcellulare</name>
    <dbReference type="NCBI Taxonomy" id="57161"/>
    <lineage>
        <taxon>Eukaryota</taxon>
        <taxon>Fungi</taxon>
        <taxon>Dikarya</taxon>
        <taxon>Ascomycota</taxon>
        <taxon>Pezizomycotina</taxon>
        <taxon>Sordariomycetes</taxon>
        <taxon>Hypocreomycetidae</taxon>
        <taxon>Hypocreales</taxon>
        <taxon>Nectriaceae</taxon>
        <taxon>Fusarium</taxon>
        <taxon>Fusarium decemcellulare species complex</taxon>
    </lineage>
</organism>
<keyword evidence="2" id="KW-1185">Reference proteome</keyword>
<accession>A0ACC1SNX2</accession>
<name>A0ACC1SNX2_9HYPO</name>
<protein>
    <submittedName>
        <fullName evidence="1">Uncharacterized protein</fullName>
    </submittedName>
</protein>
<comment type="caution">
    <text evidence="1">The sequence shown here is derived from an EMBL/GenBank/DDBJ whole genome shotgun (WGS) entry which is preliminary data.</text>
</comment>
<gene>
    <name evidence="1" type="ORF">NM208_g3561</name>
</gene>
<reference evidence="1" key="1">
    <citation type="submission" date="2022-08" db="EMBL/GenBank/DDBJ databases">
        <title>Genome Sequence of Fusarium decemcellulare.</title>
        <authorList>
            <person name="Buettner E."/>
        </authorList>
    </citation>
    <scope>NUCLEOTIDE SEQUENCE</scope>
    <source>
        <strain evidence="1">Babe19</strain>
    </source>
</reference>
<sequence length="711" mass="80040">MKEALKVPHNRRRDKVQLSCDFCRKRKLKCDRKQPCGTCSSRDQSTSCHYPSETIRQPRQSSKSAPNSIQRRLSRLEDTVSSLARGLSNEGDAAVATTFPSQVQLGAFPNLPGRQSDGSENGTKVVTAPRATEHGVICTSSATTVYVSSCHWSAVMNSISGLGQSVPTLSQNQRQSPPKRPVTASSPDREILDPGPDLLYGRYRLVSKDELLQEVPDRRLVDRLVSAYFNELNLPYAFIHPASFLQQYKNFWTRPSETPLIWLGLLYGIICLGIQLGVASYDHPHKQLKQNHQPPDRPKFLEQVIQCLILGNYSRGGPFVIETLLHYLAIEHLRWPDSKVGSWLLFGTIHRLALRMGYHRDSSCFPGISVFEGEIRRRIWITIYSLDILLSLQVGLPRSIKDGQWDSQPPRNLLDAEFDGDSVELPPSRPESEDTPILLLIAEFRLVRVLGQISDWTMSTDLSREASPKTNEKALENLLRSTYDGFPKHLKFTSLTECLSQKPQDIIGKINVTALLHKALIILYRRSIMPKNTLPCHCSSSDNEDPVLIGEVNAIKTCVDAALQLLEFQNIIHTEQRPGGILHSIRWTISSTMSHEFITATVVLCAYALRIAAANPVDEGERDKMGEIGLALKRSYHIWLRQSDQSSEAKRMTDLLTFVLRRLDILNYGQSDMLRAGESYSSLVGEYGDFNLDCDWISFEDLVKLGSRENS</sequence>